<dbReference type="PROSITE" id="PS01039">
    <property type="entry name" value="SBP_BACTERIAL_3"/>
    <property type="match status" value="1"/>
</dbReference>
<sequence length="349" mass="37221">MTPSPPRRFPHPLAPLAALAAALCLHALPAQAGATLDAIKKRGEIACGVSSGVPGFSAADDKGQWRGLDVDVCRAIAAAVLGDATKVKWVPLGSQQRFSALQAGEVDILSRNTTWTLTRDASLGISFAAVTYYDGQGFLVPKRFKVASALQLKDADICVQSGTTTEKNLADYFRAQGIRVKPVVFEKFDASLKAFFNGRCVAYTTDASSLAGIRAGEAPNPDDYAILPELISKEPLGPAVRRGDEDWLAIVKWVVFALIEAEELGVTRDNAEARLKGKDPAAGRLLGQGEDLGKALGLDAQWAYRAVRAVGNYGEIFDRNLGAGSPLKLERGANALWNKGGLMYAPPLR</sequence>
<dbReference type="Proteomes" id="UP000295129">
    <property type="component" value="Unassembled WGS sequence"/>
</dbReference>
<dbReference type="RefSeq" id="WP_133587422.1">
    <property type="nucleotide sequence ID" value="NZ_SNVV01000001.1"/>
</dbReference>
<gene>
    <name evidence="7" type="ORF">C7389_101171</name>
</gene>
<dbReference type="GO" id="GO:0006865">
    <property type="term" value="P:amino acid transport"/>
    <property type="evidence" value="ECO:0007669"/>
    <property type="project" value="TreeGrafter"/>
</dbReference>
<evidence type="ECO:0000313" key="8">
    <source>
        <dbReference type="Proteomes" id="UP000295129"/>
    </source>
</evidence>
<evidence type="ECO:0000256" key="4">
    <source>
        <dbReference type="RuleBase" id="RU003744"/>
    </source>
</evidence>
<feature type="chain" id="PRO_5020851648" evidence="5">
    <location>
        <begin position="33"/>
        <end position="349"/>
    </location>
</feature>
<comment type="caution">
    <text evidence="7">The sequence shown here is derived from an EMBL/GenBank/DDBJ whole genome shotgun (WGS) entry which is preliminary data.</text>
</comment>
<comment type="similarity">
    <text evidence="1 4">Belongs to the bacterial solute-binding protein 3 family.</text>
</comment>
<dbReference type="OrthoDB" id="9777941at2"/>
<dbReference type="InterPro" id="IPR051455">
    <property type="entry name" value="Bact_solute-bind_prot3"/>
</dbReference>
<dbReference type="PANTHER" id="PTHR30085">
    <property type="entry name" value="AMINO ACID ABC TRANSPORTER PERMEASE"/>
    <property type="match status" value="1"/>
</dbReference>
<dbReference type="Gene3D" id="3.40.190.10">
    <property type="entry name" value="Periplasmic binding protein-like II"/>
    <property type="match status" value="2"/>
</dbReference>
<dbReference type="InterPro" id="IPR001638">
    <property type="entry name" value="Solute-binding_3/MltF_N"/>
</dbReference>
<feature type="domain" description="Solute-binding protein family 3/N-terminal" evidence="6">
    <location>
        <begin position="44"/>
        <end position="274"/>
    </location>
</feature>
<evidence type="ECO:0000256" key="3">
    <source>
        <dbReference type="ARBA" id="ARBA00022729"/>
    </source>
</evidence>
<evidence type="ECO:0000256" key="5">
    <source>
        <dbReference type="SAM" id="SignalP"/>
    </source>
</evidence>
<feature type="signal peptide" evidence="5">
    <location>
        <begin position="1"/>
        <end position="32"/>
    </location>
</feature>
<evidence type="ECO:0000256" key="1">
    <source>
        <dbReference type="ARBA" id="ARBA00010333"/>
    </source>
</evidence>
<dbReference type="PANTHER" id="PTHR30085:SF7">
    <property type="entry name" value="AMINO-ACID ABC TRANSPORTER-BINDING PROTEIN YHDW-RELATED"/>
    <property type="match status" value="1"/>
</dbReference>
<dbReference type="AlphaFoldDB" id="A0A4R6EEU4"/>
<dbReference type="SMART" id="SM00062">
    <property type="entry name" value="PBPb"/>
    <property type="match status" value="1"/>
</dbReference>
<keyword evidence="8" id="KW-1185">Reference proteome</keyword>
<organism evidence="7 8">
    <name type="scientific">Azoarcus indigens</name>
    <dbReference type="NCBI Taxonomy" id="29545"/>
    <lineage>
        <taxon>Bacteria</taxon>
        <taxon>Pseudomonadati</taxon>
        <taxon>Pseudomonadota</taxon>
        <taxon>Betaproteobacteria</taxon>
        <taxon>Rhodocyclales</taxon>
        <taxon>Zoogloeaceae</taxon>
        <taxon>Azoarcus</taxon>
    </lineage>
</organism>
<dbReference type="CDD" id="cd13692">
    <property type="entry name" value="PBP2_BztA"/>
    <property type="match status" value="1"/>
</dbReference>
<dbReference type="EMBL" id="SNVV01000001">
    <property type="protein sequence ID" value="TDN56792.1"/>
    <property type="molecule type" value="Genomic_DNA"/>
</dbReference>
<accession>A0A4R6EEU4</accession>
<evidence type="ECO:0000256" key="2">
    <source>
        <dbReference type="ARBA" id="ARBA00022448"/>
    </source>
</evidence>
<proteinExistence type="inferred from homology"/>
<protein>
    <submittedName>
        <fullName evidence="7">Amino acid ABC transporter substrate-binding protein (PAAT family)</fullName>
    </submittedName>
</protein>
<dbReference type="InterPro" id="IPR018313">
    <property type="entry name" value="SBP_3_CS"/>
</dbReference>
<reference evidence="7 8" key="1">
    <citation type="submission" date="2019-03" db="EMBL/GenBank/DDBJ databases">
        <title>Genomic Encyclopedia of Type Strains, Phase IV (KMG-IV): sequencing the most valuable type-strain genomes for metagenomic binning, comparative biology and taxonomic classification.</title>
        <authorList>
            <person name="Goeker M."/>
        </authorList>
    </citation>
    <scope>NUCLEOTIDE SEQUENCE [LARGE SCALE GENOMIC DNA]</scope>
    <source>
        <strain evidence="7 8">DSM 12121</strain>
    </source>
</reference>
<keyword evidence="2" id="KW-0813">Transport</keyword>
<evidence type="ECO:0000313" key="7">
    <source>
        <dbReference type="EMBL" id="TDN56792.1"/>
    </source>
</evidence>
<dbReference type="Pfam" id="PF00497">
    <property type="entry name" value="SBP_bac_3"/>
    <property type="match status" value="1"/>
</dbReference>
<evidence type="ECO:0000259" key="6">
    <source>
        <dbReference type="SMART" id="SM00062"/>
    </source>
</evidence>
<keyword evidence="3 5" id="KW-0732">Signal</keyword>
<dbReference type="SUPFAM" id="SSF53850">
    <property type="entry name" value="Periplasmic binding protein-like II"/>
    <property type="match status" value="1"/>
</dbReference>
<name>A0A4R6EEU4_9RHOO</name>